<dbReference type="Proteomes" id="UP000029981">
    <property type="component" value="Chromosome 6"/>
</dbReference>
<evidence type="ECO:0000259" key="1">
    <source>
        <dbReference type="PROSITE" id="PS50181"/>
    </source>
</evidence>
<reference evidence="2 3" key="1">
    <citation type="journal article" date="2009" name="Nat. Genet.">
        <title>The genome of the cucumber, Cucumis sativus L.</title>
        <authorList>
            <person name="Huang S."/>
            <person name="Li R."/>
            <person name="Zhang Z."/>
            <person name="Li L."/>
            <person name="Gu X."/>
            <person name="Fan W."/>
            <person name="Lucas W.J."/>
            <person name="Wang X."/>
            <person name="Xie B."/>
            <person name="Ni P."/>
            <person name="Ren Y."/>
            <person name="Zhu H."/>
            <person name="Li J."/>
            <person name="Lin K."/>
            <person name="Jin W."/>
            <person name="Fei Z."/>
            <person name="Li G."/>
            <person name="Staub J."/>
            <person name="Kilian A."/>
            <person name="van der Vossen E.A."/>
            <person name="Wu Y."/>
            <person name="Guo J."/>
            <person name="He J."/>
            <person name="Jia Z."/>
            <person name="Ren Y."/>
            <person name="Tian G."/>
            <person name="Lu Y."/>
            <person name="Ruan J."/>
            <person name="Qian W."/>
            <person name="Wang M."/>
            <person name="Huang Q."/>
            <person name="Li B."/>
            <person name="Xuan Z."/>
            <person name="Cao J."/>
            <person name="Asan"/>
            <person name="Wu Z."/>
            <person name="Zhang J."/>
            <person name="Cai Q."/>
            <person name="Bai Y."/>
            <person name="Zhao B."/>
            <person name="Han Y."/>
            <person name="Li Y."/>
            <person name="Li X."/>
            <person name="Wang S."/>
            <person name="Shi Q."/>
            <person name="Liu S."/>
            <person name="Cho W.K."/>
            <person name="Kim J.Y."/>
            <person name="Xu Y."/>
            <person name="Heller-Uszynska K."/>
            <person name="Miao H."/>
            <person name="Cheng Z."/>
            <person name="Zhang S."/>
            <person name="Wu J."/>
            <person name="Yang Y."/>
            <person name="Kang H."/>
            <person name="Li M."/>
            <person name="Liang H."/>
            <person name="Ren X."/>
            <person name="Shi Z."/>
            <person name="Wen M."/>
            <person name="Jian M."/>
            <person name="Yang H."/>
            <person name="Zhang G."/>
            <person name="Yang Z."/>
            <person name="Chen R."/>
            <person name="Liu S."/>
            <person name="Li J."/>
            <person name="Ma L."/>
            <person name="Liu H."/>
            <person name="Zhou Y."/>
            <person name="Zhao J."/>
            <person name="Fang X."/>
            <person name="Li G."/>
            <person name="Fang L."/>
            <person name="Li Y."/>
            <person name="Liu D."/>
            <person name="Zheng H."/>
            <person name="Zhang Y."/>
            <person name="Qin N."/>
            <person name="Li Z."/>
            <person name="Yang G."/>
            <person name="Yang S."/>
            <person name="Bolund L."/>
            <person name="Kristiansen K."/>
            <person name="Zheng H."/>
            <person name="Li S."/>
            <person name="Zhang X."/>
            <person name="Yang H."/>
            <person name="Wang J."/>
            <person name="Sun R."/>
            <person name="Zhang B."/>
            <person name="Jiang S."/>
            <person name="Wang J."/>
            <person name="Du Y."/>
            <person name="Li S."/>
        </authorList>
    </citation>
    <scope>NUCLEOTIDE SEQUENCE [LARGE SCALE GENOMIC DNA]</scope>
    <source>
        <strain evidence="3">cv. 9930</strain>
    </source>
</reference>
<sequence>MSINSQLPSHIIEEIFSKISTVNFSFFRAVCKDWNRLILNCRISSSSTLFITWRPLQPRMDCVDFHHKFSQGMNVLSSFTFDFPISSDTQITNSCNGLLCIIEENKYYKTSYVATIINPMTNEYVTLPGYNEYCLYFGFGLGFSSKSNEYKFARIFLVKNICGLEILTLGKSNEWRHVSYLPILYIDQEDGIYFNGVLYWICIDKDKKIKMLCLDVEEESFSIIDIPKLANSAIVDAFDDGIYVSIIDEEEEVGEHEKQVEVWKLGSCASNGLWTLWFVVNISACVPLFYLDNILWKGCSLKIIKICESGEIFFLLEEQYLLLYDLKTQKITKIHETEDSFSVFEIKSPSFNSLRTIFGS</sequence>
<evidence type="ECO:0000313" key="2">
    <source>
        <dbReference type="EMBL" id="KGN46440.1"/>
    </source>
</evidence>
<keyword evidence="3" id="KW-1185">Reference proteome</keyword>
<dbReference type="PANTHER" id="PTHR31672">
    <property type="entry name" value="BNACNNG10540D PROTEIN"/>
    <property type="match status" value="1"/>
</dbReference>
<dbReference type="InterPro" id="IPR050796">
    <property type="entry name" value="SCF_F-box_component"/>
</dbReference>
<dbReference type="InterPro" id="IPR013187">
    <property type="entry name" value="F-box-assoc_dom_typ3"/>
</dbReference>
<dbReference type="Pfam" id="PF08268">
    <property type="entry name" value="FBA_3"/>
    <property type="match status" value="1"/>
</dbReference>
<reference evidence="2 3" key="4">
    <citation type="journal article" date="2011" name="BMC Genomics">
        <title>RNA-Seq improves annotation of protein-coding genes in the cucumber genome.</title>
        <authorList>
            <person name="Li Z."/>
            <person name="Zhang Z."/>
            <person name="Yan P."/>
            <person name="Huang S."/>
            <person name="Fei Z."/>
            <person name="Lin K."/>
        </authorList>
    </citation>
    <scope>NUCLEOTIDE SEQUENCE [LARGE SCALE GENOMIC DNA]</scope>
    <source>
        <strain evidence="3">cv. 9930</strain>
    </source>
</reference>
<gene>
    <name evidence="2" type="ORF">Csa_6G093600</name>
</gene>
<dbReference type="InterPro" id="IPR001810">
    <property type="entry name" value="F-box_dom"/>
</dbReference>
<dbReference type="PROSITE" id="PS50181">
    <property type="entry name" value="FBOX"/>
    <property type="match status" value="1"/>
</dbReference>
<dbReference type="STRING" id="3659.A0A0A0K9K4"/>
<feature type="domain" description="F-box" evidence="1">
    <location>
        <begin position="1"/>
        <end position="56"/>
    </location>
</feature>
<dbReference type="NCBIfam" id="TIGR01640">
    <property type="entry name" value="F_box_assoc_1"/>
    <property type="match status" value="1"/>
</dbReference>
<reference evidence="2 3" key="3">
    <citation type="journal article" date="2010" name="BMC Genomics">
        <title>Transcriptome sequencing and comparative analysis of cucumber flowers with different sex types.</title>
        <authorList>
            <person name="Guo S."/>
            <person name="Zheng Y."/>
            <person name="Joung J.G."/>
            <person name="Liu S."/>
            <person name="Zhang Z."/>
            <person name="Crasta O.R."/>
            <person name="Sobral B.W."/>
            <person name="Xu Y."/>
            <person name="Huang S."/>
            <person name="Fei Z."/>
        </authorList>
    </citation>
    <scope>NUCLEOTIDE SEQUENCE [LARGE SCALE GENOMIC DNA]</scope>
    <source>
        <strain evidence="3">cv. 9930</strain>
    </source>
</reference>
<dbReference type="InterPro" id="IPR036047">
    <property type="entry name" value="F-box-like_dom_sf"/>
</dbReference>
<dbReference type="SUPFAM" id="SSF81383">
    <property type="entry name" value="F-box domain"/>
    <property type="match status" value="1"/>
</dbReference>
<dbReference type="SMART" id="SM00256">
    <property type="entry name" value="FBOX"/>
    <property type="match status" value="1"/>
</dbReference>
<dbReference type="PANTHER" id="PTHR31672:SF13">
    <property type="entry name" value="F-BOX PROTEIN CPR30-LIKE"/>
    <property type="match status" value="1"/>
</dbReference>
<evidence type="ECO:0000313" key="3">
    <source>
        <dbReference type="Proteomes" id="UP000029981"/>
    </source>
</evidence>
<reference evidence="2 3" key="2">
    <citation type="journal article" date="2009" name="PLoS ONE">
        <title>An integrated genetic and cytogenetic map of the cucumber genome.</title>
        <authorList>
            <person name="Ren Y."/>
            <person name="Zhang Z."/>
            <person name="Liu J."/>
            <person name="Staub J.E."/>
            <person name="Han Y."/>
            <person name="Cheng Z."/>
            <person name="Li X."/>
            <person name="Lu J."/>
            <person name="Miao H."/>
            <person name="Kang H."/>
            <person name="Xie B."/>
            <person name="Gu X."/>
            <person name="Wang X."/>
            <person name="Du Y."/>
            <person name="Jin W."/>
            <person name="Huang S."/>
        </authorList>
    </citation>
    <scope>NUCLEOTIDE SEQUENCE [LARGE SCALE GENOMIC DNA]</scope>
    <source>
        <strain evidence="3">cv. 9930</strain>
    </source>
</reference>
<proteinExistence type="predicted"/>
<dbReference type="Gramene" id="KGN46440">
    <property type="protein sequence ID" value="KGN46440"/>
    <property type="gene ID" value="Csa_6G093600"/>
</dbReference>
<name>A0A0A0K9K4_CUCSA</name>
<dbReference type="AlphaFoldDB" id="A0A0A0K9K4"/>
<organism evidence="2 3">
    <name type="scientific">Cucumis sativus</name>
    <name type="common">Cucumber</name>
    <dbReference type="NCBI Taxonomy" id="3659"/>
    <lineage>
        <taxon>Eukaryota</taxon>
        <taxon>Viridiplantae</taxon>
        <taxon>Streptophyta</taxon>
        <taxon>Embryophyta</taxon>
        <taxon>Tracheophyta</taxon>
        <taxon>Spermatophyta</taxon>
        <taxon>Magnoliopsida</taxon>
        <taxon>eudicotyledons</taxon>
        <taxon>Gunneridae</taxon>
        <taxon>Pentapetalae</taxon>
        <taxon>rosids</taxon>
        <taxon>fabids</taxon>
        <taxon>Cucurbitales</taxon>
        <taxon>Cucurbitaceae</taxon>
        <taxon>Benincaseae</taxon>
        <taxon>Cucumis</taxon>
    </lineage>
</organism>
<dbReference type="OMA" id="WEDEFNT"/>
<accession>A0A0A0K9K4</accession>
<dbReference type="Pfam" id="PF00646">
    <property type="entry name" value="F-box"/>
    <property type="match status" value="1"/>
</dbReference>
<protein>
    <recommendedName>
        <fullName evidence="1">F-box domain-containing protein</fullName>
    </recommendedName>
</protein>
<dbReference type="EMBL" id="CM002927">
    <property type="protein sequence ID" value="KGN46440.1"/>
    <property type="molecule type" value="Genomic_DNA"/>
</dbReference>
<dbReference type="InterPro" id="IPR017451">
    <property type="entry name" value="F-box-assoc_interact_dom"/>
</dbReference>